<evidence type="ECO:0000313" key="1">
    <source>
        <dbReference type="EMBL" id="EEF88108.1"/>
    </source>
</evidence>
<dbReference type="Proteomes" id="UP000003711">
    <property type="component" value="Unassembled WGS sequence"/>
</dbReference>
<proteinExistence type="predicted"/>
<reference evidence="1 2" key="1">
    <citation type="submission" date="2008-12" db="EMBL/GenBank/DDBJ databases">
        <authorList>
            <person name="Fulton L."/>
            <person name="Clifton S."/>
            <person name="Fulton B."/>
            <person name="Xu J."/>
            <person name="Minx P."/>
            <person name="Pepin K.H."/>
            <person name="Johnson M."/>
            <person name="Bhonagiri V."/>
            <person name="Nash W.E."/>
            <person name="Mardis E.R."/>
            <person name="Wilson R.K."/>
        </authorList>
    </citation>
    <scope>NUCLEOTIDE SEQUENCE [LARGE SCALE GENOMIC DNA]</scope>
    <source>
        <strain evidence="1 2">DSM 14838</strain>
    </source>
</reference>
<sequence>MIHMFYIPSGDKDTPSPSISFFASYPFFFDSRSQQEYIVVFFVVGYLKCRNWEQTCLITPGTVHFSQI</sequence>
<comment type="caution">
    <text evidence="1">The sequence shown here is derived from an EMBL/GenBank/DDBJ whole genome shotgun (WGS) entry which is preliminary data.</text>
</comment>
<reference evidence="1 2" key="2">
    <citation type="submission" date="2009-01" db="EMBL/GenBank/DDBJ databases">
        <title>Draft genome sequence of Bacteroides cellulosilyticus (DSM 14838).</title>
        <authorList>
            <person name="Sudarsanam P."/>
            <person name="Ley R."/>
            <person name="Guruge J."/>
            <person name="Turnbaugh P.J."/>
            <person name="Mahowald M."/>
            <person name="Liep D."/>
            <person name="Gordon J."/>
        </authorList>
    </citation>
    <scope>NUCLEOTIDE SEQUENCE [LARGE SCALE GENOMIC DNA]</scope>
    <source>
        <strain evidence="1 2">DSM 14838</strain>
    </source>
</reference>
<name>E2NIY8_9BACE</name>
<evidence type="ECO:0000313" key="2">
    <source>
        <dbReference type="Proteomes" id="UP000003711"/>
    </source>
</evidence>
<organism evidence="1 2">
    <name type="scientific">Bacteroides cellulosilyticus DSM 14838</name>
    <dbReference type="NCBI Taxonomy" id="537012"/>
    <lineage>
        <taxon>Bacteria</taxon>
        <taxon>Pseudomonadati</taxon>
        <taxon>Bacteroidota</taxon>
        <taxon>Bacteroidia</taxon>
        <taxon>Bacteroidales</taxon>
        <taxon>Bacteroidaceae</taxon>
        <taxon>Bacteroides</taxon>
    </lineage>
</organism>
<dbReference type="EMBL" id="ACCH01000328">
    <property type="protein sequence ID" value="EEF88108.1"/>
    <property type="molecule type" value="Genomic_DNA"/>
</dbReference>
<accession>E2NIY8</accession>
<dbReference type="AlphaFoldDB" id="E2NIY8"/>
<dbReference type="RefSeq" id="WP_007213616.1">
    <property type="nucleotide sequence ID" value="NZ_JANSWE010000041.1"/>
</dbReference>
<protein>
    <submittedName>
        <fullName evidence="1">Uncharacterized protein</fullName>
    </submittedName>
</protein>
<dbReference type="HOGENOM" id="CLU_2785076_0_0_10"/>
<gene>
    <name evidence="1" type="ORF">BACCELL_04273</name>
</gene>